<dbReference type="Pfam" id="PF13581">
    <property type="entry name" value="HATPase_c_2"/>
    <property type="match status" value="1"/>
</dbReference>
<dbReference type="InterPro" id="IPR050267">
    <property type="entry name" value="Anti-sigma-factor_SerPK"/>
</dbReference>
<organism evidence="3 4">
    <name type="scientific">Streptomyces scabiei (strain 87.22)</name>
    <dbReference type="NCBI Taxonomy" id="680198"/>
    <lineage>
        <taxon>Bacteria</taxon>
        <taxon>Bacillati</taxon>
        <taxon>Actinomycetota</taxon>
        <taxon>Actinomycetes</taxon>
        <taxon>Kitasatosporales</taxon>
        <taxon>Streptomycetaceae</taxon>
        <taxon>Streptomyces</taxon>
    </lineage>
</organism>
<dbReference type="Proteomes" id="UP000001444">
    <property type="component" value="Chromosome"/>
</dbReference>
<dbReference type="PANTHER" id="PTHR35526">
    <property type="entry name" value="ANTI-SIGMA-F FACTOR RSBW-RELATED"/>
    <property type="match status" value="1"/>
</dbReference>
<dbReference type="STRING" id="680198.SCAB_5701"/>
<dbReference type="GO" id="GO:0004674">
    <property type="term" value="F:protein serine/threonine kinase activity"/>
    <property type="evidence" value="ECO:0007669"/>
    <property type="project" value="UniProtKB-KW"/>
</dbReference>
<evidence type="ECO:0000256" key="1">
    <source>
        <dbReference type="ARBA" id="ARBA00022527"/>
    </source>
</evidence>
<keyword evidence="1" id="KW-0418">Kinase</keyword>
<evidence type="ECO:0000313" key="3">
    <source>
        <dbReference type="EMBL" id="CBG67767.1"/>
    </source>
</evidence>
<reference evidence="3 4" key="1">
    <citation type="journal article" date="2010" name="Mol. Plant Microbe Interact.">
        <title>Streptomyces scabies 87-22 contains a coronafacic acid-like biosynthetic cluster that contributes to plant-microbe interactions.</title>
        <authorList>
            <person name="Bignell D.R."/>
            <person name="Seipke R.F."/>
            <person name="Huguet-Tapia J.C."/>
            <person name="Chambers A.H."/>
            <person name="Parry R.J."/>
            <person name="Loria R."/>
        </authorList>
    </citation>
    <scope>NUCLEOTIDE SEQUENCE [LARGE SCALE GENOMIC DNA]</scope>
    <source>
        <strain evidence="3 4">87.22</strain>
    </source>
</reference>
<dbReference type="EMBL" id="FN554889">
    <property type="protein sequence ID" value="CBG67767.1"/>
    <property type="molecule type" value="Genomic_DNA"/>
</dbReference>
<dbReference type="HOGENOM" id="CLU_090336_22_2_11"/>
<dbReference type="eggNOG" id="ENOG502ZEEN">
    <property type="taxonomic scope" value="Bacteria"/>
</dbReference>
<dbReference type="SUPFAM" id="SSF55874">
    <property type="entry name" value="ATPase domain of HSP90 chaperone/DNA topoisomerase II/histidine kinase"/>
    <property type="match status" value="1"/>
</dbReference>
<sequence length="157" mass="16122">MDEAAHDDSPLLDDGLVKSSAMYHGEPGDIARGRALARAFLGRLQSVLGLPVSARAVGTVQLVVSELLTNACKYAPGPCLLDLEVSGGSVRVTVWDSDPVVPVASAAEPGRVGQHGLEIVIASCESYEVRREPVGKSTTAAVVLAEEPATGAAGHAP</sequence>
<dbReference type="PANTHER" id="PTHR35526:SF3">
    <property type="entry name" value="ANTI-SIGMA-F FACTOR RSBW"/>
    <property type="match status" value="1"/>
</dbReference>
<dbReference type="Gene3D" id="3.30.565.10">
    <property type="entry name" value="Histidine kinase-like ATPase, C-terminal domain"/>
    <property type="match status" value="1"/>
</dbReference>
<dbReference type="KEGG" id="scb:SCAB_5701"/>
<keyword evidence="1" id="KW-0808">Transferase</keyword>
<evidence type="ECO:0000313" key="4">
    <source>
        <dbReference type="Proteomes" id="UP000001444"/>
    </source>
</evidence>
<keyword evidence="4" id="KW-1185">Reference proteome</keyword>
<protein>
    <submittedName>
        <fullName evidence="3">Putative regulator</fullName>
    </submittedName>
</protein>
<dbReference type="CDD" id="cd16936">
    <property type="entry name" value="HATPase_RsbW-like"/>
    <property type="match status" value="1"/>
</dbReference>
<feature type="domain" description="Histidine kinase/HSP90-like ATPase" evidence="2">
    <location>
        <begin position="37"/>
        <end position="139"/>
    </location>
</feature>
<dbReference type="InterPro" id="IPR003594">
    <property type="entry name" value="HATPase_dom"/>
</dbReference>
<dbReference type="AlphaFoldDB" id="C9YVL9"/>
<evidence type="ECO:0000259" key="2">
    <source>
        <dbReference type="Pfam" id="PF13581"/>
    </source>
</evidence>
<dbReference type="InterPro" id="IPR036890">
    <property type="entry name" value="HATPase_C_sf"/>
</dbReference>
<keyword evidence="1" id="KW-0723">Serine/threonine-protein kinase</keyword>
<gene>
    <name evidence="3" type="ordered locus">SCAB_5701</name>
</gene>
<proteinExistence type="predicted"/>
<dbReference type="GeneID" id="24311587"/>
<accession>C9YVL9</accession>
<name>C9YVL9_STRSW</name>
<dbReference type="RefSeq" id="WP_012998503.1">
    <property type="nucleotide sequence ID" value="NC_013929.1"/>
</dbReference>